<dbReference type="InterPro" id="IPR036875">
    <property type="entry name" value="Znf_CCHC_sf"/>
</dbReference>
<name>A0AAV9H681_9PEZI</name>
<reference evidence="4" key="2">
    <citation type="submission" date="2023-05" db="EMBL/GenBank/DDBJ databases">
        <authorList>
            <consortium name="Lawrence Berkeley National Laboratory"/>
            <person name="Steindorff A."/>
            <person name="Hensen N."/>
            <person name="Bonometti L."/>
            <person name="Westerberg I."/>
            <person name="Brannstrom I.O."/>
            <person name="Guillou S."/>
            <person name="Cros-Aarteil S."/>
            <person name="Calhoun S."/>
            <person name="Haridas S."/>
            <person name="Kuo A."/>
            <person name="Mondo S."/>
            <person name="Pangilinan J."/>
            <person name="Riley R."/>
            <person name="Labutti K."/>
            <person name="Andreopoulos B."/>
            <person name="Lipzen A."/>
            <person name="Chen C."/>
            <person name="Yanf M."/>
            <person name="Daum C."/>
            <person name="Ng V."/>
            <person name="Clum A."/>
            <person name="Ohm R."/>
            <person name="Martin F."/>
            <person name="Silar P."/>
            <person name="Natvig D."/>
            <person name="Lalanne C."/>
            <person name="Gautier V."/>
            <person name="Ament-Velasquez S.L."/>
            <person name="Kruys A."/>
            <person name="Hutchinson M.I."/>
            <person name="Powell A.J."/>
            <person name="Barry K."/>
            <person name="Miller A.N."/>
            <person name="Grigoriev I.V."/>
            <person name="Debuchy R."/>
            <person name="Gladieux P."/>
            <person name="Thoren M.H."/>
            <person name="Johannesson H."/>
        </authorList>
    </citation>
    <scope>NUCLEOTIDE SEQUENCE</scope>
    <source>
        <strain evidence="4">PSN243</strain>
    </source>
</reference>
<feature type="region of interest" description="Disordered" evidence="2">
    <location>
        <begin position="1"/>
        <end position="76"/>
    </location>
</feature>
<reference evidence="4" key="1">
    <citation type="journal article" date="2023" name="Mol. Phylogenet. Evol.">
        <title>Genome-scale phylogeny and comparative genomics of the fungal order Sordariales.</title>
        <authorList>
            <person name="Hensen N."/>
            <person name="Bonometti L."/>
            <person name="Westerberg I."/>
            <person name="Brannstrom I.O."/>
            <person name="Guillou S."/>
            <person name="Cros-Aarteil S."/>
            <person name="Calhoun S."/>
            <person name="Haridas S."/>
            <person name="Kuo A."/>
            <person name="Mondo S."/>
            <person name="Pangilinan J."/>
            <person name="Riley R."/>
            <person name="LaButti K."/>
            <person name="Andreopoulos B."/>
            <person name="Lipzen A."/>
            <person name="Chen C."/>
            <person name="Yan M."/>
            <person name="Daum C."/>
            <person name="Ng V."/>
            <person name="Clum A."/>
            <person name="Steindorff A."/>
            <person name="Ohm R.A."/>
            <person name="Martin F."/>
            <person name="Silar P."/>
            <person name="Natvig D.O."/>
            <person name="Lalanne C."/>
            <person name="Gautier V."/>
            <person name="Ament-Velasquez S.L."/>
            <person name="Kruys A."/>
            <person name="Hutchinson M.I."/>
            <person name="Powell A.J."/>
            <person name="Barry K."/>
            <person name="Miller A.N."/>
            <person name="Grigoriev I.V."/>
            <person name="Debuchy R."/>
            <person name="Gladieux P."/>
            <person name="Hiltunen Thoren M."/>
            <person name="Johannesson H."/>
        </authorList>
    </citation>
    <scope>NUCLEOTIDE SEQUENCE</scope>
    <source>
        <strain evidence="4">PSN243</strain>
    </source>
</reference>
<dbReference type="InterPro" id="IPR001878">
    <property type="entry name" value="Znf_CCHC"/>
</dbReference>
<dbReference type="PROSITE" id="PS50158">
    <property type="entry name" value="ZF_CCHC"/>
    <property type="match status" value="1"/>
</dbReference>
<feature type="domain" description="CCHC-type" evidence="3">
    <location>
        <begin position="269"/>
        <end position="284"/>
    </location>
</feature>
<feature type="compositionally biased region" description="Basic and acidic residues" evidence="2">
    <location>
        <begin position="162"/>
        <end position="176"/>
    </location>
</feature>
<protein>
    <recommendedName>
        <fullName evidence="3">CCHC-type domain-containing protein</fullName>
    </recommendedName>
</protein>
<dbReference type="SMART" id="SM00343">
    <property type="entry name" value="ZnF_C2HC"/>
    <property type="match status" value="1"/>
</dbReference>
<dbReference type="Proteomes" id="UP001321760">
    <property type="component" value="Unassembled WGS sequence"/>
</dbReference>
<evidence type="ECO:0000313" key="4">
    <source>
        <dbReference type="EMBL" id="KAK4455948.1"/>
    </source>
</evidence>
<dbReference type="GO" id="GO:0008270">
    <property type="term" value="F:zinc ion binding"/>
    <property type="evidence" value="ECO:0007669"/>
    <property type="project" value="UniProtKB-KW"/>
</dbReference>
<keyword evidence="1" id="KW-0479">Metal-binding</keyword>
<dbReference type="Pfam" id="PF00098">
    <property type="entry name" value="zf-CCHC"/>
    <property type="match status" value="1"/>
</dbReference>
<dbReference type="Gene3D" id="4.10.60.10">
    <property type="entry name" value="Zinc finger, CCHC-type"/>
    <property type="match status" value="1"/>
</dbReference>
<dbReference type="GO" id="GO:0003676">
    <property type="term" value="F:nucleic acid binding"/>
    <property type="evidence" value="ECO:0007669"/>
    <property type="project" value="InterPro"/>
</dbReference>
<feature type="compositionally biased region" description="Basic and acidic residues" evidence="2">
    <location>
        <begin position="226"/>
        <end position="239"/>
    </location>
</feature>
<feature type="compositionally biased region" description="Basic and acidic residues" evidence="2">
    <location>
        <begin position="195"/>
        <end position="210"/>
    </location>
</feature>
<keyword evidence="1" id="KW-0862">Zinc</keyword>
<sequence length="287" mass="31533">MAPSVPPAMAERSTPKTMSSRLMTMKFMQRGAAQAAAEASSPSTPKTEDEGSASKKQKTSHKSAPPTPTANTPIYDQKTIQAALEEEEKKRLTAIERRAAELGDSHWVLDTVNAPPPKPGARPPLKVVQIGFGQIDYTGTFDDDLDTLKTVDISTKTRFHFNMKESKKEKNKHDEGSNSESDFSGDESEEGEVSSDSRDEGDRGGQHHAETTPSNKKRARSSVSARRSEERKKAQEFAEKRRKKEVNLNKLTSISGGGSQAAQKPVFTCHNCRKPGHKAADCPKKRR</sequence>
<organism evidence="4 5">
    <name type="scientific">Podospora aff. communis PSN243</name>
    <dbReference type="NCBI Taxonomy" id="3040156"/>
    <lineage>
        <taxon>Eukaryota</taxon>
        <taxon>Fungi</taxon>
        <taxon>Dikarya</taxon>
        <taxon>Ascomycota</taxon>
        <taxon>Pezizomycotina</taxon>
        <taxon>Sordariomycetes</taxon>
        <taxon>Sordariomycetidae</taxon>
        <taxon>Sordariales</taxon>
        <taxon>Podosporaceae</taxon>
        <taxon>Podospora</taxon>
    </lineage>
</organism>
<keyword evidence="5" id="KW-1185">Reference proteome</keyword>
<evidence type="ECO:0000313" key="5">
    <source>
        <dbReference type="Proteomes" id="UP001321760"/>
    </source>
</evidence>
<evidence type="ECO:0000259" key="3">
    <source>
        <dbReference type="PROSITE" id="PS50158"/>
    </source>
</evidence>
<feature type="compositionally biased region" description="Acidic residues" evidence="2">
    <location>
        <begin position="183"/>
        <end position="193"/>
    </location>
</feature>
<accession>A0AAV9H681</accession>
<proteinExistence type="predicted"/>
<feature type="region of interest" description="Disordered" evidence="2">
    <location>
        <begin position="152"/>
        <end position="263"/>
    </location>
</feature>
<evidence type="ECO:0000256" key="2">
    <source>
        <dbReference type="SAM" id="MobiDB-lite"/>
    </source>
</evidence>
<comment type="caution">
    <text evidence="4">The sequence shown here is derived from an EMBL/GenBank/DDBJ whole genome shotgun (WGS) entry which is preliminary data.</text>
</comment>
<dbReference type="AlphaFoldDB" id="A0AAV9H681"/>
<gene>
    <name evidence="4" type="ORF">QBC34DRAFT_373707</name>
</gene>
<dbReference type="EMBL" id="MU865913">
    <property type="protein sequence ID" value="KAK4455948.1"/>
    <property type="molecule type" value="Genomic_DNA"/>
</dbReference>
<keyword evidence="1" id="KW-0863">Zinc-finger</keyword>
<evidence type="ECO:0000256" key="1">
    <source>
        <dbReference type="PROSITE-ProRule" id="PRU00047"/>
    </source>
</evidence>
<dbReference type="SUPFAM" id="SSF57756">
    <property type="entry name" value="Retrovirus zinc finger-like domains"/>
    <property type="match status" value="1"/>
</dbReference>